<keyword evidence="3" id="KW-1185">Reference proteome</keyword>
<feature type="transmembrane region" description="Helical" evidence="1">
    <location>
        <begin position="151"/>
        <end position="171"/>
    </location>
</feature>
<evidence type="ECO:0000313" key="2">
    <source>
        <dbReference type="EMBL" id="MBB5961052.1"/>
    </source>
</evidence>
<name>A0A841CRI7_PLAVE</name>
<evidence type="ECO:0000256" key="1">
    <source>
        <dbReference type="SAM" id="Phobius"/>
    </source>
</evidence>
<gene>
    <name evidence="2" type="ORF">FHS22_000290</name>
</gene>
<dbReference type="Proteomes" id="UP000562352">
    <property type="component" value="Unassembled WGS sequence"/>
</dbReference>
<reference evidence="2 3" key="1">
    <citation type="submission" date="2020-08" db="EMBL/GenBank/DDBJ databases">
        <title>Genomic Encyclopedia of Type Strains, Phase III (KMG-III): the genomes of soil and plant-associated and newly described type strains.</title>
        <authorList>
            <person name="Whitman W."/>
        </authorList>
    </citation>
    <scope>NUCLEOTIDE SEQUENCE [LARGE SCALE GENOMIC DNA]</scope>
    <source>
        <strain evidence="2 3">CECT 3303</strain>
    </source>
</reference>
<dbReference type="AlphaFoldDB" id="A0A841CRI7"/>
<dbReference type="EMBL" id="JACHJJ010000001">
    <property type="protein sequence ID" value="MBB5961052.1"/>
    <property type="molecule type" value="Genomic_DNA"/>
</dbReference>
<protein>
    <submittedName>
        <fullName evidence="2">Uncharacterized protein</fullName>
    </submittedName>
</protein>
<comment type="caution">
    <text evidence="2">The sequence shown here is derived from an EMBL/GenBank/DDBJ whole genome shotgun (WGS) entry which is preliminary data.</text>
</comment>
<feature type="transmembrane region" description="Helical" evidence="1">
    <location>
        <begin position="21"/>
        <end position="42"/>
    </location>
</feature>
<feature type="transmembrane region" description="Helical" evidence="1">
    <location>
        <begin position="81"/>
        <end position="101"/>
    </location>
</feature>
<proteinExistence type="predicted"/>
<keyword evidence="1" id="KW-1133">Transmembrane helix</keyword>
<keyword evidence="1" id="KW-0472">Membrane</keyword>
<feature type="transmembrane region" description="Helical" evidence="1">
    <location>
        <begin position="113"/>
        <end position="131"/>
    </location>
</feature>
<sequence length="500" mass="53641">MPESPPVPPAGTAARLRPRRAAWFQWAAAFAVAVAPAFYWTFIGPDSYSYGYGWVGEPPRCPGHAFMEERGYGILGAVYEVPFFGFGGSPLMAGALAAWLAGNRQGMPRIGRTAARLAAAVIGLITLLPLLPTGLDIALNAECLDVWGGPFIVLTGVAPGLTASVSVALMLRAVRPPHARRSHAVRAALVLLMLPLPAFLPVSDTVPGKVSGREECFSTGLGFPEDAAAEGGGAGDGDLEKRFVCVAREGPWGQGGVPEFAGMPDEQVLSYGRHLCAAVVRAGGDARDRAPYASLGLTYEVGLAESLKLICPQVVAVEKARAEQERLAEERRQEALEAKCAAYPPHRPRIRPVRRAAGAVHTDYNALVALEDEDVEMIEAAPLWVEGLAGAEAGVLQVTVANEFATVCVTAEAYDRRPPLERRGWDLVREIPYRSTRGKLTFVDFYGGRRLVNLTVAGRGDYRVRVHVRGSGKAAANWEEDAVEQFLIMVYPAGGSFRNE</sequence>
<dbReference type="RefSeq" id="WP_184937608.1">
    <property type="nucleotide sequence ID" value="NZ_JACHJJ010000001.1"/>
</dbReference>
<accession>A0A841CRI7</accession>
<evidence type="ECO:0000313" key="3">
    <source>
        <dbReference type="Proteomes" id="UP000562352"/>
    </source>
</evidence>
<feature type="transmembrane region" description="Helical" evidence="1">
    <location>
        <begin position="183"/>
        <end position="200"/>
    </location>
</feature>
<organism evidence="2 3">
    <name type="scientific">Planomonospora venezuelensis</name>
    <dbReference type="NCBI Taxonomy" id="1999"/>
    <lineage>
        <taxon>Bacteria</taxon>
        <taxon>Bacillati</taxon>
        <taxon>Actinomycetota</taxon>
        <taxon>Actinomycetes</taxon>
        <taxon>Streptosporangiales</taxon>
        <taxon>Streptosporangiaceae</taxon>
        <taxon>Planomonospora</taxon>
    </lineage>
</organism>
<keyword evidence="1" id="KW-0812">Transmembrane</keyword>